<gene>
    <name evidence="4" type="ORF">B0T10DRAFT_551073</name>
</gene>
<evidence type="ECO:0000313" key="5">
    <source>
        <dbReference type="Proteomes" id="UP000777438"/>
    </source>
</evidence>
<evidence type="ECO:0000256" key="2">
    <source>
        <dbReference type="ARBA" id="ARBA00022857"/>
    </source>
</evidence>
<evidence type="ECO:0000259" key="3">
    <source>
        <dbReference type="Pfam" id="PF05368"/>
    </source>
</evidence>
<comment type="similarity">
    <text evidence="1">Belongs to the NmrA-type oxidoreductase family.</text>
</comment>
<dbReference type="Proteomes" id="UP000777438">
    <property type="component" value="Unassembled WGS sequence"/>
</dbReference>
<evidence type="ECO:0000256" key="1">
    <source>
        <dbReference type="ARBA" id="ARBA00006328"/>
    </source>
</evidence>
<proteinExistence type="inferred from homology"/>
<dbReference type="Gene3D" id="3.90.25.10">
    <property type="entry name" value="UDP-galactose 4-epimerase, domain 1"/>
    <property type="match status" value="1"/>
</dbReference>
<protein>
    <recommendedName>
        <fullName evidence="3">NmrA-like domain-containing protein</fullName>
    </recommendedName>
</protein>
<dbReference type="SUPFAM" id="SSF51735">
    <property type="entry name" value="NAD(P)-binding Rossmann-fold domains"/>
    <property type="match status" value="1"/>
</dbReference>
<dbReference type="AlphaFoldDB" id="A0A9P8VYR3"/>
<comment type="caution">
    <text evidence="4">The sequence shown here is derived from an EMBL/GenBank/DDBJ whole genome shotgun (WGS) entry which is preliminary data.</text>
</comment>
<name>A0A9P8VYR3_9HYPO</name>
<dbReference type="InterPro" id="IPR051164">
    <property type="entry name" value="NmrA-like_oxidored"/>
</dbReference>
<dbReference type="PANTHER" id="PTHR42748">
    <property type="entry name" value="NITROGEN METABOLITE REPRESSION PROTEIN NMRA FAMILY MEMBER"/>
    <property type="match status" value="1"/>
</dbReference>
<dbReference type="InterPro" id="IPR036291">
    <property type="entry name" value="NAD(P)-bd_dom_sf"/>
</dbReference>
<organism evidence="4 5">
    <name type="scientific">Thelonectria olida</name>
    <dbReference type="NCBI Taxonomy" id="1576542"/>
    <lineage>
        <taxon>Eukaryota</taxon>
        <taxon>Fungi</taxon>
        <taxon>Dikarya</taxon>
        <taxon>Ascomycota</taxon>
        <taxon>Pezizomycotina</taxon>
        <taxon>Sordariomycetes</taxon>
        <taxon>Hypocreomycetidae</taxon>
        <taxon>Hypocreales</taxon>
        <taxon>Nectriaceae</taxon>
        <taxon>Thelonectria</taxon>
    </lineage>
</organism>
<evidence type="ECO:0000313" key="4">
    <source>
        <dbReference type="EMBL" id="KAH6884151.1"/>
    </source>
</evidence>
<dbReference type="Gene3D" id="3.40.50.720">
    <property type="entry name" value="NAD(P)-binding Rossmann-like Domain"/>
    <property type="match status" value="1"/>
</dbReference>
<accession>A0A9P8VYR3</accession>
<dbReference type="PANTHER" id="PTHR42748:SF29">
    <property type="entry name" value="NMRA-LIKE DOMAIN-CONTAINING PROTEIN"/>
    <property type="match status" value="1"/>
</dbReference>
<dbReference type="OrthoDB" id="300709at2759"/>
<keyword evidence="2" id="KW-0521">NADP</keyword>
<dbReference type="EMBL" id="JAGPYM010000021">
    <property type="protein sequence ID" value="KAH6884151.1"/>
    <property type="molecule type" value="Genomic_DNA"/>
</dbReference>
<sequence length="329" mass="35922">MFSSKIIAVVGATGAQGSSVVKTFLTLPGWTVRSITRSPSSDKAKELASLGSEVVQADLSDPESLARAFEGAAAIFVNTDFWEEYHSLVAAGKDTETAGKIAYDTELQNAKNAAIAASNVSTLERYIYSALTPLKTYSKGKYSHAQHFESKAAAVNYIESDLTELAKKTSFIYVGIYNNNLFLFPQRDLKTGKFTLVLPGPKKTQLLIIDANNSVGLYVRALIEDEEPGLKLLAYDTDITAGDVVEAWSRVTGEDAEFIEMSVKDMHEILKIPLEYLDAAGFLAEFSYAAGLDVITPDQLKTKVNTESYQEFLEAKGKEALLKNEVVKV</sequence>
<dbReference type="Pfam" id="PF05368">
    <property type="entry name" value="NmrA"/>
    <property type="match status" value="1"/>
</dbReference>
<feature type="domain" description="NmrA-like" evidence="3">
    <location>
        <begin position="4"/>
        <end position="278"/>
    </location>
</feature>
<dbReference type="InterPro" id="IPR008030">
    <property type="entry name" value="NmrA-like"/>
</dbReference>
<dbReference type="GO" id="GO:0005634">
    <property type="term" value="C:nucleus"/>
    <property type="evidence" value="ECO:0007669"/>
    <property type="project" value="TreeGrafter"/>
</dbReference>
<keyword evidence="5" id="KW-1185">Reference proteome</keyword>
<reference evidence="4 5" key="1">
    <citation type="journal article" date="2021" name="Nat. Commun.">
        <title>Genetic determinants of endophytism in the Arabidopsis root mycobiome.</title>
        <authorList>
            <person name="Mesny F."/>
            <person name="Miyauchi S."/>
            <person name="Thiergart T."/>
            <person name="Pickel B."/>
            <person name="Atanasova L."/>
            <person name="Karlsson M."/>
            <person name="Huettel B."/>
            <person name="Barry K.W."/>
            <person name="Haridas S."/>
            <person name="Chen C."/>
            <person name="Bauer D."/>
            <person name="Andreopoulos W."/>
            <person name="Pangilinan J."/>
            <person name="LaButti K."/>
            <person name="Riley R."/>
            <person name="Lipzen A."/>
            <person name="Clum A."/>
            <person name="Drula E."/>
            <person name="Henrissat B."/>
            <person name="Kohler A."/>
            <person name="Grigoriev I.V."/>
            <person name="Martin F.M."/>
            <person name="Hacquard S."/>
        </authorList>
    </citation>
    <scope>NUCLEOTIDE SEQUENCE [LARGE SCALE GENOMIC DNA]</scope>
    <source>
        <strain evidence="4 5">MPI-CAGE-CH-0241</strain>
    </source>
</reference>